<dbReference type="Pfam" id="PF25273">
    <property type="entry name" value="DUF7869"/>
    <property type="match status" value="1"/>
</dbReference>
<feature type="compositionally biased region" description="Acidic residues" evidence="1">
    <location>
        <begin position="84"/>
        <end position="98"/>
    </location>
</feature>
<evidence type="ECO:0000313" key="3">
    <source>
        <dbReference type="EMBL" id="KAK5648274.1"/>
    </source>
</evidence>
<comment type="caution">
    <text evidence="3">The sequence shown here is derived from an EMBL/GenBank/DDBJ whole genome shotgun (WGS) entry which is preliminary data.</text>
</comment>
<accession>A0AAN7VR62</accession>
<feature type="domain" description="DUF7869" evidence="2">
    <location>
        <begin position="457"/>
        <end position="602"/>
    </location>
</feature>
<dbReference type="PANTHER" id="PTHR10773">
    <property type="entry name" value="DNA-DIRECTED RNA POLYMERASES I, II, AND III SUBUNIT RPABC2"/>
    <property type="match status" value="1"/>
</dbReference>
<evidence type="ECO:0000256" key="1">
    <source>
        <dbReference type="SAM" id="MobiDB-lite"/>
    </source>
</evidence>
<evidence type="ECO:0000259" key="2">
    <source>
        <dbReference type="Pfam" id="PF25273"/>
    </source>
</evidence>
<gene>
    <name evidence="3" type="ORF">RI129_003166</name>
</gene>
<dbReference type="Proteomes" id="UP001329430">
    <property type="component" value="Chromosome 2"/>
</dbReference>
<feature type="compositionally biased region" description="Basic and acidic residues" evidence="1">
    <location>
        <begin position="102"/>
        <end position="111"/>
    </location>
</feature>
<dbReference type="AlphaFoldDB" id="A0AAN7VR62"/>
<feature type="region of interest" description="Disordered" evidence="1">
    <location>
        <begin position="76"/>
        <end position="136"/>
    </location>
</feature>
<protein>
    <recommendedName>
        <fullName evidence="2">DUF7869 domain-containing protein</fullName>
    </recommendedName>
</protein>
<feature type="compositionally biased region" description="Acidic residues" evidence="1">
    <location>
        <begin position="702"/>
        <end position="713"/>
    </location>
</feature>
<reference evidence="3 4" key="1">
    <citation type="journal article" date="2024" name="Insects">
        <title>An Improved Chromosome-Level Genome Assembly of the Firefly Pyrocoelia pectoralis.</title>
        <authorList>
            <person name="Fu X."/>
            <person name="Meyer-Rochow V.B."/>
            <person name="Ballantyne L."/>
            <person name="Zhu X."/>
        </authorList>
    </citation>
    <scope>NUCLEOTIDE SEQUENCE [LARGE SCALE GENOMIC DNA]</scope>
    <source>
        <strain evidence="3">XCY_ONT2</strain>
    </source>
</reference>
<dbReference type="PANTHER" id="PTHR10773:SF19">
    <property type="match status" value="1"/>
</dbReference>
<feature type="region of interest" description="Disordered" evidence="1">
    <location>
        <begin position="696"/>
        <end position="728"/>
    </location>
</feature>
<dbReference type="InterPro" id="IPR057191">
    <property type="entry name" value="DUF7869"/>
</dbReference>
<evidence type="ECO:0000313" key="4">
    <source>
        <dbReference type="Proteomes" id="UP001329430"/>
    </source>
</evidence>
<feature type="compositionally biased region" description="Basic and acidic residues" evidence="1">
    <location>
        <begin position="718"/>
        <end position="728"/>
    </location>
</feature>
<keyword evidence="4" id="KW-1185">Reference proteome</keyword>
<name>A0AAN7VR62_9COLE</name>
<proteinExistence type="predicted"/>
<dbReference type="EMBL" id="JAVRBK010000002">
    <property type="protein sequence ID" value="KAK5648274.1"/>
    <property type="molecule type" value="Genomic_DNA"/>
</dbReference>
<sequence length="728" mass="85004">MQTKATDNSTEIPHTSGDYFIYFYLNNNFRISLQPCFCCVDGGDVSESRSFEEIQTEYSEQVHSNDEYLIQWENSDDSVKDPDFEPEDVQSEEDEDITGGEKVNKTDEQASKIDAQANKSEQTEKRRRRKRKLPEAWKKTIRKTKRSLGEEYINTRGQVQSKKVPKESCACHNLKCNTRLSDVARSSICSSFWNLGSLQRQHDFIMRTVTKTDATSSRKENSRRKSTLKYKLPYESVDEPVCKMMYVNTLNISDKKIRVALAKSSRSVIRAPSPDRRGKHIPANKLSDEVILVMNNHIDLFPRIPSHWCRKDTSKEYLEAHLNKEIMYRLYVEYCQEKQSKPVSKTVYKEAIIKKNIGFYHPRKDQCWCYNYKENNDEGKSTAKTKEEYELHIRRKNAADEQKKTDKKVAQEDKSIICANFDLEAVLNCPIFFAKPVFYKRKLAVFNLTVYEVASKQGYAFLWDETNGHRGSNEIATCVFKFISSLPRETKQLRLYSDSCPGQNKNAIIACMLQYSLSKHDGLEIIQMNFLEPGHTHMECDSMHSTIEKASEYAKIYVPNDWENVLRLAKKKGSPYKVNRITYKEFLNFKSYKELKMPNVHKATDLTNLNWKNVKCLLFKNETPNSMFVKCEYWDEFKEIQTNLRRGRKSSTASTLGPQTIYTSKIPINQKKYKDLMELCKSDVIKEEYHDFYENLPVSHNDEDDDESSDDEISLQAMREKMLSKRRK</sequence>
<organism evidence="3 4">
    <name type="scientific">Pyrocoelia pectoralis</name>
    <dbReference type="NCBI Taxonomy" id="417401"/>
    <lineage>
        <taxon>Eukaryota</taxon>
        <taxon>Metazoa</taxon>
        <taxon>Ecdysozoa</taxon>
        <taxon>Arthropoda</taxon>
        <taxon>Hexapoda</taxon>
        <taxon>Insecta</taxon>
        <taxon>Pterygota</taxon>
        <taxon>Neoptera</taxon>
        <taxon>Endopterygota</taxon>
        <taxon>Coleoptera</taxon>
        <taxon>Polyphaga</taxon>
        <taxon>Elateriformia</taxon>
        <taxon>Elateroidea</taxon>
        <taxon>Lampyridae</taxon>
        <taxon>Lampyrinae</taxon>
        <taxon>Pyrocoelia</taxon>
    </lineage>
</organism>